<accession>F0WRR6</accession>
<evidence type="ECO:0000313" key="1">
    <source>
        <dbReference type="EMBL" id="CCA24031.1"/>
    </source>
</evidence>
<proteinExistence type="predicted"/>
<reference evidence="1" key="1">
    <citation type="journal article" date="2011" name="PLoS Biol.">
        <title>Gene gain and loss during evolution of obligate parasitism in the white rust pathogen of Arabidopsis thaliana.</title>
        <authorList>
            <person name="Kemen E."/>
            <person name="Gardiner A."/>
            <person name="Schultz-Larsen T."/>
            <person name="Kemen A.C."/>
            <person name="Balmuth A.L."/>
            <person name="Robert-Seilaniantz A."/>
            <person name="Bailey K."/>
            <person name="Holub E."/>
            <person name="Studholme D.J."/>
            <person name="Maclean D."/>
            <person name="Jones J.D."/>
        </authorList>
    </citation>
    <scope>NUCLEOTIDE SEQUENCE</scope>
</reference>
<reference evidence="1" key="2">
    <citation type="submission" date="2011-02" db="EMBL/GenBank/DDBJ databases">
        <authorList>
            <person name="MacLean D."/>
        </authorList>
    </citation>
    <scope>NUCLEOTIDE SEQUENCE</scope>
</reference>
<gene>
    <name evidence="1" type="primary">AlNc14C218G9062</name>
    <name evidence="1" type="ORF">ALNC14_101750</name>
</gene>
<dbReference type="EMBL" id="FR824263">
    <property type="protein sequence ID" value="CCA24031.1"/>
    <property type="molecule type" value="Genomic_DNA"/>
</dbReference>
<dbReference type="AlphaFoldDB" id="F0WRR6"/>
<dbReference type="Gene3D" id="1.20.1270.60">
    <property type="entry name" value="Arfaptin homology (AH) domain/BAR domain"/>
    <property type="match status" value="1"/>
</dbReference>
<dbReference type="HOGENOM" id="CLU_078936_0_0_1"/>
<organism evidence="1">
    <name type="scientific">Albugo laibachii Nc14</name>
    <dbReference type="NCBI Taxonomy" id="890382"/>
    <lineage>
        <taxon>Eukaryota</taxon>
        <taxon>Sar</taxon>
        <taxon>Stramenopiles</taxon>
        <taxon>Oomycota</taxon>
        <taxon>Peronosporomycetes</taxon>
        <taxon>Albuginales</taxon>
        <taxon>Albuginaceae</taxon>
        <taxon>Albugo</taxon>
    </lineage>
</organism>
<protein>
    <submittedName>
        <fullName evidence="1">Uncharacterized protein AlNc14C218G9062</fullName>
    </submittedName>
</protein>
<dbReference type="InterPro" id="IPR027267">
    <property type="entry name" value="AH/BAR_dom_sf"/>
</dbReference>
<name>F0WRR6_9STRA</name>
<sequence length="211" mass="24757">MDFDPEQIRTQMHVAERNLKVLEESIVKMIRIREDTQQFMQDFATSMSNIGAEEYDAAMSHCIQSLGSSVSNVSKQTSDIMLHRPQSHILQVLTQIQDWGIVPIQRLLEDREKVDRIEIRLKREFERAYGERDREKKKRLLADQKRRKENVNQLVAYHLQQFEQFRIIQMKKVMQEIMRSEVHFHAKSLEELASPCTLITQVHAGTNGIAP</sequence>